<dbReference type="AlphaFoldDB" id="A0A3S4D992"/>
<comment type="subcellular location">
    <subcellularLocation>
        <location evidence="1">Nucleus</location>
    </subcellularLocation>
</comment>
<dbReference type="InterPro" id="IPR050613">
    <property type="entry name" value="Sec_Metabolite_Reg"/>
</dbReference>
<protein>
    <submittedName>
        <fullName evidence="6">F52509c7-b610-4069-820a-4c3d94a3c22c</fullName>
    </submittedName>
</protein>
<organism evidence="6 7">
    <name type="scientific">Thermothielavioides terrestris</name>
    <dbReference type="NCBI Taxonomy" id="2587410"/>
    <lineage>
        <taxon>Eukaryota</taxon>
        <taxon>Fungi</taxon>
        <taxon>Dikarya</taxon>
        <taxon>Ascomycota</taxon>
        <taxon>Pezizomycotina</taxon>
        <taxon>Sordariomycetes</taxon>
        <taxon>Sordariomycetidae</taxon>
        <taxon>Sordariales</taxon>
        <taxon>Chaetomiaceae</taxon>
        <taxon>Thermothielavioides</taxon>
    </lineage>
</organism>
<feature type="compositionally biased region" description="Acidic residues" evidence="4">
    <location>
        <begin position="171"/>
        <end position="186"/>
    </location>
</feature>
<feature type="domain" description="Zn(2)-C6 fungal-type" evidence="5">
    <location>
        <begin position="30"/>
        <end position="58"/>
    </location>
</feature>
<keyword evidence="3" id="KW-0539">Nucleus</keyword>
<accession>A0A3S4D992</accession>
<dbReference type="EMBL" id="OUUZ01000016">
    <property type="protein sequence ID" value="SPQ26246.1"/>
    <property type="molecule type" value="Genomic_DNA"/>
</dbReference>
<reference evidence="6 7" key="1">
    <citation type="submission" date="2018-04" db="EMBL/GenBank/DDBJ databases">
        <authorList>
            <person name="Huttner S."/>
            <person name="Dainat J."/>
        </authorList>
    </citation>
    <scope>NUCLEOTIDE SEQUENCE [LARGE SCALE GENOMIC DNA]</scope>
</reference>
<dbReference type="GO" id="GO:0003677">
    <property type="term" value="F:DNA binding"/>
    <property type="evidence" value="ECO:0007669"/>
    <property type="project" value="InterPro"/>
</dbReference>
<dbReference type="Gene3D" id="4.10.240.10">
    <property type="entry name" value="Zn(2)-C6 fungal-type DNA-binding domain"/>
    <property type="match status" value="1"/>
</dbReference>
<evidence type="ECO:0000256" key="1">
    <source>
        <dbReference type="ARBA" id="ARBA00004123"/>
    </source>
</evidence>
<sequence length="768" mass="84296">MSTADAPDATNAAVAELGSAAAAKPQRVLACLLCQQRKIKCNRQFPCSNCTRTGAHCVPASLVPRQRRRRFPERELLDRIRHYEALLRQHGVSFEPLHPPPAAAGAAPTAAVAGAAAAAEALSAPLGDAGSSPNDVKSGVSSPNWAAATAPRPRPANLWHALSEKTSPDTGQDDDDGDDDDDDEAVDAGYLHDGDDLRAAVIKKAWDYTYRSATESNQQLLFGSPASASDVELTAAHPPQAKIFRLWQIYLDNVNPLLKVTHTPTLQARIIDAVGDLANISAPLEALLFSIYCVAVLSLPDDQCQAVFGSPKQALLAGYQLACRQALSKCRFLQSGDPDCLTALYLYLISVRSMMDPRSLSSMSAVAIRIAQRLGYHSEASNAKCNALDAEMRRRLWWSLVIFDNRVCEIFHYKTATLSPTWDCRPPLNLNDFELRAETKSLPQVSERPTEAFFVVLRSELSDFVRHSAFHLDFIDPLLTSFAQTKMATRGSGSSPPTPRDLAELQRNVEERLRLCDPQNPLQFMTIWTARGYLARCFLLEHCWKHLTSSPSQQADGHSAAAVGYALSVVQCDTRLMTSPLTKGFLWYHESFFPFLGYTYLLQRLRKRPADEQADLAWEVMSDNYEARNMTAKFSYMEPIFVVFARLVMMAWEARQSMLRQHGRPAEPPRIVAYVKHKIQGSTDMTLISGATSALNLAEPSTSMPVGIGANTAAATAAAAGPSFAAPVPPCGYPDAPVGQAAMISPMAMDMDPFWPAMDWGLVPNRQW</sequence>
<dbReference type="SMART" id="SM00906">
    <property type="entry name" value="Fungal_trans"/>
    <property type="match status" value="1"/>
</dbReference>
<evidence type="ECO:0000256" key="3">
    <source>
        <dbReference type="ARBA" id="ARBA00023242"/>
    </source>
</evidence>
<evidence type="ECO:0000256" key="4">
    <source>
        <dbReference type="SAM" id="MobiDB-lite"/>
    </source>
</evidence>
<dbReference type="InterPro" id="IPR036864">
    <property type="entry name" value="Zn2-C6_fun-type_DNA-bd_sf"/>
</dbReference>
<evidence type="ECO:0000313" key="7">
    <source>
        <dbReference type="Proteomes" id="UP000289323"/>
    </source>
</evidence>
<dbReference type="GO" id="GO:0008270">
    <property type="term" value="F:zinc ion binding"/>
    <property type="evidence" value="ECO:0007669"/>
    <property type="project" value="InterPro"/>
</dbReference>
<dbReference type="PROSITE" id="PS50048">
    <property type="entry name" value="ZN2_CY6_FUNGAL_2"/>
    <property type="match status" value="1"/>
</dbReference>
<dbReference type="Pfam" id="PF00172">
    <property type="entry name" value="Zn_clus"/>
    <property type="match status" value="1"/>
</dbReference>
<dbReference type="CDD" id="cd00067">
    <property type="entry name" value="GAL4"/>
    <property type="match status" value="1"/>
</dbReference>
<dbReference type="GO" id="GO:0000981">
    <property type="term" value="F:DNA-binding transcription factor activity, RNA polymerase II-specific"/>
    <property type="evidence" value="ECO:0007669"/>
    <property type="project" value="InterPro"/>
</dbReference>
<dbReference type="Pfam" id="PF04082">
    <property type="entry name" value="Fungal_trans"/>
    <property type="match status" value="1"/>
</dbReference>
<dbReference type="Proteomes" id="UP000289323">
    <property type="component" value="Unassembled WGS sequence"/>
</dbReference>
<feature type="compositionally biased region" description="Polar residues" evidence="4">
    <location>
        <begin position="131"/>
        <end position="144"/>
    </location>
</feature>
<gene>
    <name evidence="6" type="ORF">TT172_LOCUS8665</name>
</gene>
<dbReference type="CDD" id="cd12148">
    <property type="entry name" value="fungal_TF_MHR"/>
    <property type="match status" value="1"/>
</dbReference>
<name>A0A3S4D992_9PEZI</name>
<dbReference type="InterPro" id="IPR007219">
    <property type="entry name" value="XnlR_reg_dom"/>
</dbReference>
<dbReference type="PANTHER" id="PTHR31001:SF45">
    <property type="entry name" value="ZN(II)2CYS6 TRANSCRIPTION FACTOR (EUROFUNG)"/>
    <property type="match status" value="1"/>
</dbReference>
<dbReference type="GO" id="GO:0006351">
    <property type="term" value="P:DNA-templated transcription"/>
    <property type="evidence" value="ECO:0007669"/>
    <property type="project" value="InterPro"/>
</dbReference>
<dbReference type="InterPro" id="IPR001138">
    <property type="entry name" value="Zn2Cys6_DnaBD"/>
</dbReference>
<dbReference type="GO" id="GO:0005634">
    <property type="term" value="C:nucleus"/>
    <property type="evidence" value="ECO:0007669"/>
    <property type="project" value="UniProtKB-SubCell"/>
</dbReference>
<keyword evidence="2" id="KW-0479">Metal-binding</keyword>
<evidence type="ECO:0000256" key="2">
    <source>
        <dbReference type="ARBA" id="ARBA00022723"/>
    </source>
</evidence>
<proteinExistence type="predicted"/>
<feature type="region of interest" description="Disordered" evidence="4">
    <location>
        <begin position="126"/>
        <end position="190"/>
    </location>
</feature>
<dbReference type="SUPFAM" id="SSF57701">
    <property type="entry name" value="Zn2/Cys6 DNA-binding domain"/>
    <property type="match status" value="1"/>
</dbReference>
<dbReference type="SMART" id="SM00066">
    <property type="entry name" value="GAL4"/>
    <property type="match status" value="1"/>
</dbReference>
<dbReference type="PANTHER" id="PTHR31001">
    <property type="entry name" value="UNCHARACTERIZED TRANSCRIPTIONAL REGULATORY PROTEIN"/>
    <property type="match status" value="1"/>
</dbReference>
<evidence type="ECO:0000259" key="5">
    <source>
        <dbReference type="PROSITE" id="PS50048"/>
    </source>
</evidence>
<evidence type="ECO:0000313" key="6">
    <source>
        <dbReference type="EMBL" id="SPQ26246.1"/>
    </source>
</evidence>